<feature type="domain" description="Protein kinase" evidence="3">
    <location>
        <begin position="1"/>
        <end position="230"/>
    </location>
</feature>
<dbReference type="PANTHER" id="PTHR45621">
    <property type="entry name" value="OS01G0588500 PROTEIN-RELATED"/>
    <property type="match status" value="1"/>
</dbReference>
<keyword evidence="5" id="KW-1185">Reference proteome</keyword>
<dbReference type="InterPro" id="IPR000719">
    <property type="entry name" value="Prot_kinase_dom"/>
</dbReference>
<keyword evidence="2" id="KW-1003">Cell membrane</keyword>
<name>A0AAD5DDL3_AMBAR</name>
<sequence length="230" mass="26922">MPIAVKELHPYMRFDVNVLKYFHHPNIVKPIGYCLEGAQIFLVYEFMSNGMSMDLTNRELPLVTKVKIVVGIARGLVFLHKTLSKKIMPRFSESPLYRHNIFLDKDYTAKLSDYDVSIFVGIPPRIPNICIDGCIELLTNPTFYGVVFLEVLTRHQIIYLDKLRMIESFFIHYGKESLLHISKLCFEICNEVDSESKMLTTLEEYDKLIRERLSDWLRDTKSMDRLSVKF</sequence>
<dbReference type="Gene3D" id="1.10.510.10">
    <property type="entry name" value="Transferase(Phosphotransferase) domain 1"/>
    <property type="match status" value="1"/>
</dbReference>
<dbReference type="AlphaFoldDB" id="A0AAD5DDL3"/>
<dbReference type="Pfam" id="PF07714">
    <property type="entry name" value="PK_Tyr_Ser-Thr"/>
    <property type="match status" value="1"/>
</dbReference>
<evidence type="ECO:0000313" key="5">
    <source>
        <dbReference type="Proteomes" id="UP001206925"/>
    </source>
</evidence>
<comment type="subcellular location">
    <subcellularLocation>
        <location evidence="1">Cell membrane</location>
    </subcellularLocation>
</comment>
<dbReference type="GO" id="GO:0005886">
    <property type="term" value="C:plasma membrane"/>
    <property type="evidence" value="ECO:0007669"/>
    <property type="project" value="UniProtKB-SubCell"/>
</dbReference>
<evidence type="ECO:0000259" key="3">
    <source>
        <dbReference type="PROSITE" id="PS50011"/>
    </source>
</evidence>
<accession>A0AAD5DDL3</accession>
<proteinExistence type="predicted"/>
<keyword evidence="2" id="KW-0472">Membrane</keyword>
<dbReference type="InterPro" id="IPR050823">
    <property type="entry name" value="Plant_Ser_Thr_Prot_Kinase"/>
</dbReference>
<dbReference type="SUPFAM" id="SSF56112">
    <property type="entry name" value="Protein kinase-like (PK-like)"/>
    <property type="match status" value="1"/>
</dbReference>
<dbReference type="EMBL" id="JAMZMK010000123">
    <property type="protein sequence ID" value="KAI7757440.1"/>
    <property type="molecule type" value="Genomic_DNA"/>
</dbReference>
<dbReference type="GO" id="GO:0005524">
    <property type="term" value="F:ATP binding"/>
    <property type="evidence" value="ECO:0007669"/>
    <property type="project" value="InterPro"/>
</dbReference>
<comment type="caution">
    <text evidence="4">The sequence shown here is derived from an EMBL/GenBank/DDBJ whole genome shotgun (WGS) entry which is preliminary data.</text>
</comment>
<dbReference type="GO" id="GO:0004672">
    <property type="term" value="F:protein kinase activity"/>
    <property type="evidence" value="ECO:0007669"/>
    <property type="project" value="InterPro"/>
</dbReference>
<protein>
    <recommendedName>
        <fullName evidence="3">Protein kinase domain-containing protein</fullName>
    </recommendedName>
</protein>
<evidence type="ECO:0000256" key="1">
    <source>
        <dbReference type="ARBA" id="ARBA00004236"/>
    </source>
</evidence>
<evidence type="ECO:0000313" key="4">
    <source>
        <dbReference type="EMBL" id="KAI7757440.1"/>
    </source>
</evidence>
<dbReference type="InterPro" id="IPR001245">
    <property type="entry name" value="Ser-Thr/Tyr_kinase_cat_dom"/>
</dbReference>
<reference evidence="4" key="1">
    <citation type="submission" date="2022-06" db="EMBL/GenBank/DDBJ databases">
        <title>Uncovering the hologenomic basis of an extraordinary plant invasion.</title>
        <authorList>
            <person name="Bieker V.C."/>
            <person name="Martin M.D."/>
            <person name="Gilbert T."/>
            <person name="Hodgins K."/>
            <person name="Battlay P."/>
            <person name="Petersen B."/>
            <person name="Wilson J."/>
        </authorList>
    </citation>
    <scope>NUCLEOTIDE SEQUENCE</scope>
    <source>
        <strain evidence="4">AA19_3_7</strain>
        <tissue evidence="4">Leaf</tissue>
    </source>
</reference>
<dbReference type="Proteomes" id="UP001206925">
    <property type="component" value="Unassembled WGS sequence"/>
</dbReference>
<dbReference type="InterPro" id="IPR011009">
    <property type="entry name" value="Kinase-like_dom_sf"/>
</dbReference>
<evidence type="ECO:0000256" key="2">
    <source>
        <dbReference type="ARBA" id="ARBA00022475"/>
    </source>
</evidence>
<dbReference type="PROSITE" id="PS50011">
    <property type="entry name" value="PROTEIN_KINASE_DOM"/>
    <property type="match status" value="1"/>
</dbReference>
<gene>
    <name evidence="4" type="ORF">M8C21_009320</name>
</gene>
<organism evidence="4 5">
    <name type="scientific">Ambrosia artemisiifolia</name>
    <name type="common">Common ragweed</name>
    <dbReference type="NCBI Taxonomy" id="4212"/>
    <lineage>
        <taxon>Eukaryota</taxon>
        <taxon>Viridiplantae</taxon>
        <taxon>Streptophyta</taxon>
        <taxon>Embryophyta</taxon>
        <taxon>Tracheophyta</taxon>
        <taxon>Spermatophyta</taxon>
        <taxon>Magnoliopsida</taxon>
        <taxon>eudicotyledons</taxon>
        <taxon>Gunneridae</taxon>
        <taxon>Pentapetalae</taxon>
        <taxon>asterids</taxon>
        <taxon>campanulids</taxon>
        <taxon>Asterales</taxon>
        <taxon>Asteraceae</taxon>
        <taxon>Asteroideae</taxon>
        <taxon>Heliantheae alliance</taxon>
        <taxon>Heliantheae</taxon>
        <taxon>Ambrosia</taxon>
    </lineage>
</organism>